<evidence type="ECO:0000313" key="9">
    <source>
        <dbReference type="EMBL" id="KAJ5168862.1"/>
    </source>
</evidence>
<dbReference type="EMBL" id="JAPQKN010000002">
    <property type="protein sequence ID" value="KAJ5168862.1"/>
    <property type="molecule type" value="Genomic_DNA"/>
</dbReference>
<keyword evidence="7" id="KW-0326">Glycosidase</keyword>
<keyword evidence="7" id="KW-0119">Carbohydrate metabolism</keyword>
<reference evidence="9" key="2">
    <citation type="journal article" date="2023" name="IMA Fungus">
        <title>Comparative genomic study of the Penicillium genus elucidates a diverse pangenome and 15 lateral gene transfer events.</title>
        <authorList>
            <person name="Petersen C."/>
            <person name="Sorensen T."/>
            <person name="Nielsen M.R."/>
            <person name="Sondergaard T.E."/>
            <person name="Sorensen J.L."/>
            <person name="Fitzpatrick D.A."/>
            <person name="Frisvad J.C."/>
            <person name="Nielsen K.L."/>
        </authorList>
    </citation>
    <scope>NUCLEOTIDE SEQUENCE</scope>
    <source>
        <strain evidence="9">IBT 26290</strain>
    </source>
</reference>
<evidence type="ECO:0000256" key="5">
    <source>
        <dbReference type="ARBA" id="ARBA00041304"/>
    </source>
</evidence>
<keyword evidence="7" id="KW-0624">Polysaccharide degradation</keyword>
<dbReference type="Proteomes" id="UP001149163">
    <property type="component" value="Unassembled WGS sequence"/>
</dbReference>
<feature type="region of interest" description="Disordered" evidence="8">
    <location>
        <begin position="37"/>
        <end position="63"/>
    </location>
</feature>
<dbReference type="Pfam" id="PF01670">
    <property type="entry name" value="Glyco_hydro_12"/>
    <property type="match status" value="1"/>
</dbReference>
<evidence type="ECO:0000256" key="4">
    <source>
        <dbReference type="ARBA" id="ARBA00038882"/>
    </source>
</evidence>
<comment type="caution">
    <text evidence="9">The sequence shown here is derived from an EMBL/GenBank/DDBJ whole genome shotgun (WGS) entry which is preliminary data.</text>
</comment>
<dbReference type="EC" id="3.2.1.151" evidence="4"/>
<keyword evidence="7" id="KW-0378">Hydrolase</keyword>
<dbReference type="GO" id="GO:0000272">
    <property type="term" value="P:polysaccharide catabolic process"/>
    <property type="evidence" value="ECO:0007669"/>
    <property type="project" value="UniProtKB-KW"/>
</dbReference>
<evidence type="ECO:0000256" key="1">
    <source>
        <dbReference type="ARBA" id="ARBA00005519"/>
    </source>
</evidence>
<dbReference type="GO" id="GO:0033946">
    <property type="term" value="F:xyloglucan-specific endo-beta-1,4-glucanase activity"/>
    <property type="evidence" value="ECO:0007669"/>
    <property type="project" value="UniProtKB-EC"/>
</dbReference>
<reference evidence="9" key="1">
    <citation type="submission" date="2022-11" db="EMBL/GenBank/DDBJ databases">
        <authorList>
            <person name="Petersen C."/>
        </authorList>
    </citation>
    <scope>NUCLEOTIDE SEQUENCE</scope>
    <source>
        <strain evidence="9">IBT 26290</strain>
    </source>
</reference>
<sequence>MALRLLVNTGLLAIPIGGSIGTLLGIDAHRSATGQAPLFTSGGSNTSTGGDSTGGGSRSSGSATKNSVYCETSWGISPPSDGLLYTLNPNQWGVTDSSSGALCMNFATNGKVRAKITTFKNETYSTKTTAPEFSVTWQYDPGPETAPVHAYPNIMVDDVLPVELGNMSQVNIDVHWTYGVGNTAASSTDISALTAEDLQTNVAIDMFFDTDKAIAQNSTQAKYEVMVWFLEFGASAQPIGLNDGVVTTRTLNGVLFKLYTGTKTVTGNPTQNVLSWVASEPQETFTGDIYPLITDLYTLTGDVYPSASDYMGIFQFGSEAFSVNNNVTFSVPKLSIDIQT</sequence>
<gene>
    <name evidence="9" type="ORF">N7482_004456</name>
</gene>
<dbReference type="Gene3D" id="2.60.120.180">
    <property type="match status" value="1"/>
</dbReference>
<dbReference type="OrthoDB" id="89349at2759"/>
<evidence type="ECO:0000256" key="2">
    <source>
        <dbReference type="ARBA" id="ARBA00022729"/>
    </source>
</evidence>
<dbReference type="InterPro" id="IPR013319">
    <property type="entry name" value="GH11/12"/>
</dbReference>
<dbReference type="PANTHER" id="PTHR34002">
    <property type="entry name" value="BLR1656 PROTEIN"/>
    <property type="match status" value="1"/>
</dbReference>
<comment type="similarity">
    <text evidence="1 7">Belongs to the glycosyl hydrolase 12 (cellulase H) family.</text>
</comment>
<proteinExistence type="inferred from homology"/>
<evidence type="ECO:0000256" key="7">
    <source>
        <dbReference type="RuleBase" id="RU361163"/>
    </source>
</evidence>
<dbReference type="GeneID" id="81425757"/>
<evidence type="ECO:0000313" key="10">
    <source>
        <dbReference type="Proteomes" id="UP001149163"/>
    </source>
</evidence>
<feature type="compositionally biased region" description="Low complexity" evidence="8">
    <location>
        <begin position="40"/>
        <end position="50"/>
    </location>
</feature>
<keyword evidence="2" id="KW-0732">Signal</keyword>
<dbReference type="SUPFAM" id="SSF49899">
    <property type="entry name" value="Concanavalin A-like lectins/glucanases"/>
    <property type="match status" value="1"/>
</dbReference>
<dbReference type="InterPro" id="IPR002594">
    <property type="entry name" value="GH12"/>
</dbReference>
<dbReference type="RefSeq" id="XP_056545323.1">
    <property type="nucleotide sequence ID" value="XM_056686581.1"/>
</dbReference>
<dbReference type="AlphaFoldDB" id="A0A9W9IAE6"/>
<protein>
    <recommendedName>
        <fullName evidence="4">xyloglucan-specific endo-beta-1,4-glucanase</fullName>
        <ecNumber evidence="4">3.2.1.151</ecNumber>
    </recommendedName>
    <alternativeName>
        <fullName evidence="5">Xyloglucanase A</fullName>
    </alternativeName>
    <alternativeName>
        <fullName evidence="6">Xyloglucanendohydrolase A</fullName>
    </alternativeName>
</protein>
<dbReference type="PANTHER" id="PTHR34002:SF9">
    <property type="entry name" value="XYLOGLUCAN-SPECIFIC ENDO-BETA-1,4-GLUCANASE A"/>
    <property type="match status" value="1"/>
</dbReference>
<organism evidence="9 10">
    <name type="scientific">Penicillium canariense</name>
    <dbReference type="NCBI Taxonomy" id="189055"/>
    <lineage>
        <taxon>Eukaryota</taxon>
        <taxon>Fungi</taxon>
        <taxon>Dikarya</taxon>
        <taxon>Ascomycota</taxon>
        <taxon>Pezizomycotina</taxon>
        <taxon>Eurotiomycetes</taxon>
        <taxon>Eurotiomycetidae</taxon>
        <taxon>Eurotiales</taxon>
        <taxon>Aspergillaceae</taxon>
        <taxon>Penicillium</taxon>
    </lineage>
</organism>
<keyword evidence="10" id="KW-1185">Reference proteome</keyword>
<comment type="catalytic activity">
    <reaction evidence="3">
        <text>xyloglucan + H2O = xyloglucan oligosaccharides.</text>
        <dbReference type="EC" id="3.2.1.151"/>
    </reaction>
</comment>
<dbReference type="InterPro" id="IPR013320">
    <property type="entry name" value="ConA-like_dom_sf"/>
</dbReference>
<evidence type="ECO:0000256" key="6">
    <source>
        <dbReference type="ARBA" id="ARBA00043018"/>
    </source>
</evidence>
<evidence type="ECO:0000256" key="3">
    <source>
        <dbReference type="ARBA" id="ARBA00037012"/>
    </source>
</evidence>
<name>A0A9W9IAE6_9EURO</name>
<evidence type="ECO:0000256" key="8">
    <source>
        <dbReference type="SAM" id="MobiDB-lite"/>
    </source>
</evidence>
<accession>A0A9W9IAE6</accession>
<dbReference type="GO" id="GO:0008810">
    <property type="term" value="F:cellulase activity"/>
    <property type="evidence" value="ECO:0007669"/>
    <property type="project" value="InterPro"/>
</dbReference>